<keyword evidence="2" id="KW-1133">Transmembrane helix</keyword>
<evidence type="ECO:0000256" key="3">
    <source>
        <dbReference type="SAM" id="SignalP"/>
    </source>
</evidence>
<keyword evidence="3" id="KW-0732">Signal</keyword>
<organism evidence="4 5">
    <name type="scientific">Nocardioides endophyticus</name>
    <dbReference type="NCBI Taxonomy" id="1353775"/>
    <lineage>
        <taxon>Bacteria</taxon>
        <taxon>Bacillati</taxon>
        <taxon>Actinomycetota</taxon>
        <taxon>Actinomycetes</taxon>
        <taxon>Propionibacteriales</taxon>
        <taxon>Nocardioidaceae</taxon>
        <taxon>Nocardioides</taxon>
    </lineage>
</organism>
<dbReference type="PROSITE" id="PS51318">
    <property type="entry name" value="TAT"/>
    <property type="match status" value="1"/>
</dbReference>
<dbReference type="EMBL" id="BAABKN010000012">
    <property type="protein sequence ID" value="GAA4734989.1"/>
    <property type="molecule type" value="Genomic_DNA"/>
</dbReference>
<feature type="compositionally biased region" description="Low complexity" evidence="1">
    <location>
        <begin position="232"/>
        <end position="241"/>
    </location>
</feature>
<proteinExistence type="predicted"/>
<reference evidence="5" key="1">
    <citation type="journal article" date="2019" name="Int. J. Syst. Evol. Microbiol.">
        <title>The Global Catalogue of Microorganisms (GCM) 10K type strain sequencing project: providing services to taxonomists for standard genome sequencing and annotation.</title>
        <authorList>
            <consortium name="The Broad Institute Genomics Platform"/>
            <consortium name="The Broad Institute Genome Sequencing Center for Infectious Disease"/>
            <person name="Wu L."/>
            <person name="Ma J."/>
        </authorList>
    </citation>
    <scope>NUCLEOTIDE SEQUENCE [LARGE SCALE GENOMIC DNA]</scope>
    <source>
        <strain evidence="5">JCM 18532</strain>
    </source>
</reference>
<dbReference type="Proteomes" id="UP001499882">
    <property type="component" value="Unassembled WGS sequence"/>
</dbReference>
<evidence type="ECO:0000256" key="2">
    <source>
        <dbReference type="SAM" id="Phobius"/>
    </source>
</evidence>
<evidence type="ECO:0000313" key="4">
    <source>
        <dbReference type="EMBL" id="GAA4734989.1"/>
    </source>
</evidence>
<sequence>MRPTHRRQLRRVLTAAVATALVGATVALVATPAEAAARITVRNDRGGNQADSTYQTKLTLSGTGFQVVRGGFGGVYVMFGWVKDANSGSWKPSKGGHTGDDYRYIPDAENADANKGYLKFVAFPGSSTAADANAVLSASGGFSVDLTIPGPVFTSVDRDGTAHEVDCRKVTCGVITIGAHGVINGANETFTPVRFGNVYGDSAPPSSTPDPSPNADNDSTTGGSTTGGAAPGPGATDGSAPPSSPVVPTKRAGKPTLTVDRDTATPGHALAFTSSGLTPGEQVLAILDDGIVAIGPMVAGVSGEVAGLIQLPVDLAAGTHELRLTGAASGTAVTELFPVRSAETSTATPASDTTTDGGWGAPQAFLAFAALVFAGALVAVILRLLRRRRAPRKPQTTVPAAGVAP</sequence>
<feature type="compositionally biased region" description="Low complexity" evidence="1">
    <location>
        <begin position="213"/>
        <end position="223"/>
    </location>
</feature>
<dbReference type="Gene3D" id="2.60.40.230">
    <property type="entry name" value="Neocarzinostatin-like"/>
    <property type="match status" value="1"/>
</dbReference>
<accession>A0ABP8YR36</accession>
<dbReference type="InterPro" id="IPR006311">
    <property type="entry name" value="TAT_signal"/>
</dbReference>
<name>A0ABP8YR36_9ACTN</name>
<feature type="transmembrane region" description="Helical" evidence="2">
    <location>
        <begin position="364"/>
        <end position="385"/>
    </location>
</feature>
<evidence type="ECO:0000256" key="1">
    <source>
        <dbReference type="SAM" id="MobiDB-lite"/>
    </source>
</evidence>
<dbReference type="RefSeq" id="WP_345526464.1">
    <property type="nucleotide sequence ID" value="NZ_BAABKN010000012.1"/>
</dbReference>
<keyword evidence="5" id="KW-1185">Reference proteome</keyword>
<gene>
    <name evidence="4" type="ORF">GCM10023350_18390</name>
</gene>
<evidence type="ECO:0000313" key="5">
    <source>
        <dbReference type="Proteomes" id="UP001499882"/>
    </source>
</evidence>
<feature type="region of interest" description="Disordered" evidence="1">
    <location>
        <begin position="197"/>
        <end position="265"/>
    </location>
</feature>
<feature type="signal peptide" evidence="3">
    <location>
        <begin position="1"/>
        <end position="35"/>
    </location>
</feature>
<evidence type="ECO:0008006" key="6">
    <source>
        <dbReference type="Google" id="ProtNLM"/>
    </source>
</evidence>
<keyword evidence="2" id="KW-0472">Membrane</keyword>
<feature type="chain" id="PRO_5045712508" description="Minor silk ampullate protein" evidence="3">
    <location>
        <begin position="36"/>
        <end position="405"/>
    </location>
</feature>
<keyword evidence="2" id="KW-0812">Transmembrane</keyword>
<comment type="caution">
    <text evidence="4">The sequence shown here is derived from an EMBL/GenBank/DDBJ whole genome shotgun (WGS) entry which is preliminary data.</text>
</comment>
<protein>
    <recommendedName>
        <fullName evidence="6">Minor silk ampullate protein</fullName>
    </recommendedName>
</protein>